<organism evidence="2 3">
    <name type="scientific">Sphaerosporella brunnea</name>
    <dbReference type="NCBI Taxonomy" id="1250544"/>
    <lineage>
        <taxon>Eukaryota</taxon>
        <taxon>Fungi</taxon>
        <taxon>Dikarya</taxon>
        <taxon>Ascomycota</taxon>
        <taxon>Pezizomycotina</taxon>
        <taxon>Pezizomycetes</taxon>
        <taxon>Pezizales</taxon>
        <taxon>Pyronemataceae</taxon>
        <taxon>Sphaerosporella</taxon>
    </lineage>
</organism>
<dbReference type="EMBL" id="VXIS01000292">
    <property type="protein sequence ID" value="KAA8895029.1"/>
    <property type="molecule type" value="Genomic_DNA"/>
</dbReference>
<reference evidence="2 3" key="1">
    <citation type="submission" date="2019-09" db="EMBL/GenBank/DDBJ databases">
        <title>Draft genome of the ectomycorrhizal ascomycete Sphaerosporella brunnea.</title>
        <authorList>
            <consortium name="DOE Joint Genome Institute"/>
            <person name="Benucci G.M."/>
            <person name="Marozzi G."/>
            <person name="Antonielli L."/>
            <person name="Sanchez S."/>
            <person name="Marco P."/>
            <person name="Wang X."/>
            <person name="Falini L.B."/>
            <person name="Barry K."/>
            <person name="Haridas S."/>
            <person name="Lipzen A."/>
            <person name="Labutti K."/>
            <person name="Grigoriev I.V."/>
            <person name="Murat C."/>
            <person name="Martin F."/>
            <person name="Albertini E."/>
            <person name="Donnini D."/>
            <person name="Bonito G."/>
        </authorList>
    </citation>
    <scope>NUCLEOTIDE SEQUENCE [LARGE SCALE GENOMIC DNA]</scope>
    <source>
        <strain evidence="2 3">Sb_GMNB300</strain>
    </source>
</reference>
<sequence length="264" mass="29555">MGKLRAAGTRSSHQRLLGRSWIDAGLTISDSYGAYHCAQRHSDRKTRQAALIKRCVDVRRDVRVPEPQDDDDGYCEYDAPPAYGSGEQRATRDYGCAEKVTMKPLCPLHAPPPHHTATYKEEPGPDKQLRRPMLAPRCTAKSAAAASSPLRRLRAPTALDEKQTRFSSVRETRGAFSTQDETKTTRYRTSLDITRNLRRAPGLVADNGDVKQPQQRAAITVGYEEDESDEDEDPAAPRGATEEFEGDVWYCEPEEEEDSESEEE</sequence>
<feature type="region of interest" description="Disordered" evidence="1">
    <location>
        <begin position="66"/>
        <end position="90"/>
    </location>
</feature>
<feature type="compositionally biased region" description="Acidic residues" evidence="1">
    <location>
        <begin position="223"/>
        <end position="234"/>
    </location>
</feature>
<gene>
    <name evidence="2" type="ORF">FN846DRAFT_894517</name>
</gene>
<comment type="caution">
    <text evidence="2">The sequence shown here is derived from an EMBL/GenBank/DDBJ whole genome shotgun (WGS) entry which is preliminary data.</text>
</comment>
<name>A0A5J5EJ17_9PEZI</name>
<feature type="region of interest" description="Disordered" evidence="1">
    <location>
        <begin position="161"/>
        <end position="183"/>
    </location>
</feature>
<dbReference type="InParanoid" id="A0A5J5EJ17"/>
<evidence type="ECO:0000313" key="3">
    <source>
        <dbReference type="Proteomes" id="UP000326924"/>
    </source>
</evidence>
<evidence type="ECO:0000313" key="2">
    <source>
        <dbReference type="EMBL" id="KAA8895029.1"/>
    </source>
</evidence>
<dbReference type="Proteomes" id="UP000326924">
    <property type="component" value="Unassembled WGS sequence"/>
</dbReference>
<dbReference type="AlphaFoldDB" id="A0A5J5EJ17"/>
<keyword evidence="3" id="KW-1185">Reference proteome</keyword>
<evidence type="ECO:0000256" key="1">
    <source>
        <dbReference type="SAM" id="MobiDB-lite"/>
    </source>
</evidence>
<feature type="compositionally biased region" description="Basic and acidic residues" evidence="1">
    <location>
        <begin position="161"/>
        <end position="173"/>
    </location>
</feature>
<proteinExistence type="predicted"/>
<accession>A0A5J5EJ17</accession>
<protein>
    <submittedName>
        <fullName evidence="2">Uncharacterized protein</fullName>
    </submittedName>
</protein>
<feature type="compositionally biased region" description="Acidic residues" evidence="1">
    <location>
        <begin position="242"/>
        <end position="264"/>
    </location>
</feature>
<feature type="region of interest" description="Disordered" evidence="1">
    <location>
        <begin position="198"/>
        <end position="264"/>
    </location>
</feature>